<dbReference type="FunFam" id="1.10.10.10:FF:000056">
    <property type="entry name" value="IclR family transcriptional regulator"/>
    <property type="match status" value="1"/>
</dbReference>
<dbReference type="SUPFAM" id="SSF46785">
    <property type="entry name" value="Winged helix' DNA-binding domain"/>
    <property type="match status" value="1"/>
</dbReference>
<dbReference type="InterPro" id="IPR036388">
    <property type="entry name" value="WH-like_DNA-bd_sf"/>
</dbReference>
<evidence type="ECO:0000256" key="1">
    <source>
        <dbReference type="ARBA" id="ARBA00023015"/>
    </source>
</evidence>
<dbReference type="PANTHER" id="PTHR30136">
    <property type="entry name" value="HELIX-TURN-HELIX TRANSCRIPTIONAL REGULATOR, ICLR FAMILY"/>
    <property type="match status" value="1"/>
</dbReference>
<dbReference type="GO" id="GO:0045892">
    <property type="term" value="P:negative regulation of DNA-templated transcription"/>
    <property type="evidence" value="ECO:0007669"/>
    <property type="project" value="TreeGrafter"/>
</dbReference>
<dbReference type="GO" id="GO:0003700">
    <property type="term" value="F:DNA-binding transcription factor activity"/>
    <property type="evidence" value="ECO:0007669"/>
    <property type="project" value="TreeGrafter"/>
</dbReference>
<evidence type="ECO:0000256" key="3">
    <source>
        <dbReference type="ARBA" id="ARBA00023163"/>
    </source>
</evidence>
<dbReference type="GO" id="GO:0003677">
    <property type="term" value="F:DNA binding"/>
    <property type="evidence" value="ECO:0007669"/>
    <property type="project" value="UniProtKB-KW"/>
</dbReference>
<dbReference type="EMBL" id="CP002020">
    <property type="protein sequence ID" value="AEM42816.1"/>
    <property type="molecule type" value="Genomic_DNA"/>
</dbReference>
<dbReference type="SMART" id="SM00346">
    <property type="entry name" value="HTH_ICLR"/>
    <property type="match status" value="1"/>
</dbReference>
<dbReference type="Gene3D" id="3.30.450.40">
    <property type="match status" value="1"/>
</dbReference>
<dbReference type="RefSeq" id="WP_013385779.1">
    <property type="nucleotide sequence ID" value="NC_017385.1"/>
</dbReference>
<dbReference type="AlphaFoldDB" id="F9YBR4"/>
<evidence type="ECO:0000259" key="5">
    <source>
        <dbReference type="PROSITE" id="PS51078"/>
    </source>
</evidence>
<proteinExistence type="predicted"/>
<dbReference type="InterPro" id="IPR005471">
    <property type="entry name" value="Tscrpt_reg_IclR_N"/>
</dbReference>
<gene>
    <name evidence="6" type="ordered locus">KVU_PB0138</name>
</gene>
<sequence length="259" mass="27972">MSYTISAVDRALQLLEALADSPESGISELAERTGFTKSLIFRLLYTLEERGFVSKDPVRRTYSLSWQAVLLGAKARRQSRLISAATPHMVALQNATECNVLVQVRDDLHSVTVAMLHTRASHSVFGDVGRQGPLHAGAGPKILLAYAPEAIRTRVLASALPRYTENTVIDPERLNASLDIIRRDGWVITEGELDHSTCSVAVPLFNGAGEAIATMAVNGPVALLPPEKRGAVLDALRDAARQIAGLIGNYGSPPERDEI</sequence>
<dbReference type="InterPro" id="IPR014757">
    <property type="entry name" value="Tscrpt_reg_IclR_C"/>
</dbReference>
<dbReference type="InterPro" id="IPR050707">
    <property type="entry name" value="HTH_MetabolicPath_Reg"/>
</dbReference>
<reference evidence="6 7" key="1">
    <citation type="journal article" date="2011" name="J. Bacteriol.">
        <title>Complete genome sequence of the industrial strain Ketogulonicigenium vulgare WSH-001.</title>
        <authorList>
            <person name="Liu L."/>
            <person name="Li Y."/>
            <person name="Zhang J."/>
            <person name="Zhou Z."/>
            <person name="Liu J."/>
            <person name="Li X."/>
            <person name="Zhou J."/>
            <person name="Du G."/>
            <person name="Wang L."/>
            <person name="Chen J."/>
        </authorList>
    </citation>
    <scope>NUCLEOTIDE SEQUENCE [LARGE SCALE GENOMIC DNA]</scope>
    <source>
        <strain evidence="6 7">WSH-001</strain>
        <plasmid evidence="7">pKVU_200</plasmid>
    </source>
</reference>
<dbReference type="HOGENOM" id="CLU_062618_4_3_5"/>
<feature type="domain" description="HTH iclR-type" evidence="4">
    <location>
        <begin position="5"/>
        <end position="66"/>
    </location>
</feature>
<keyword evidence="7" id="KW-1185">Reference proteome</keyword>
<dbReference type="PROSITE" id="PS51078">
    <property type="entry name" value="ICLR_ED"/>
    <property type="match status" value="1"/>
</dbReference>
<protein>
    <submittedName>
        <fullName evidence="6">Transcriptional regulator, IclR family protein</fullName>
    </submittedName>
</protein>
<geneLocation type="plasmid" evidence="7">
    <name>pKVU_200</name>
</geneLocation>
<dbReference type="Pfam" id="PF01614">
    <property type="entry name" value="IclR_C"/>
    <property type="match status" value="1"/>
</dbReference>
<organism evidence="6 7">
    <name type="scientific">Ketogulonicigenium vulgare (strain WSH-001)</name>
    <dbReference type="NCBI Taxonomy" id="759362"/>
    <lineage>
        <taxon>Bacteria</taxon>
        <taxon>Pseudomonadati</taxon>
        <taxon>Pseudomonadota</taxon>
        <taxon>Alphaproteobacteria</taxon>
        <taxon>Rhodobacterales</taxon>
        <taxon>Roseobacteraceae</taxon>
        <taxon>Ketogulonicigenium</taxon>
    </lineage>
</organism>
<dbReference type="SUPFAM" id="SSF55781">
    <property type="entry name" value="GAF domain-like"/>
    <property type="match status" value="1"/>
</dbReference>
<evidence type="ECO:0000259" key="4">
    <source>
        <dbReference type="PROSITE" id="PS51077"/>
    </source>
</evidence>
<dbReference type="Pfam" id="PF09339">
    <property type="entry name" value="HTH_IclR"/>
    <property type="match status" value="1"/>
</dbReference>
<name>F9YBR4_KETVW</name>
<dbReference type="PROSITE" id="PS51077">
    <property type="entry name" value="HTH_ICLR"/>
    <property type="match status" value="1"/>
</dbReference>
<dbReference type="InterPro" id="IPR036390">
    <property type="entry name" value="WH_DNA-bd_sf"/>
</dbReference>
<dbReference type="Gene3D" id="1.10.10.10">
    <property type="entry name" value="Winged helix-like DNA-binding domain superfamily/Winged helix DNA-binding domain"/>
    <property type="match status" value="1"/>
</dbReference>
<dbReference type="InterPro" id="IPR029016">
    <property type="entry name" value="GAF-like_dom_sf"/>
</dbReference>
<keyword evidence="1" id="KW-0805">Transcription regulation</keyword>
<feature type="domain" description="IclR-ED" evidence="5">
    <location>
        <begin position="67"/>
        <end position="249"/>
    </location>
</feature>
<keyword evidence="2" id="KW-0238">DNA-binding</keyword>
<evidence type="ECO:0000313" key="6">
    <source>
        <dbReference type="EMBL" id="AEM42816.1"/>
    </source>
</evidence>
<dbReference type="PANTHER" id="PTHR30136:SF24">
    <property type="entry name" value="HTH-TYPE TRANSCRIPTIONAL REPRESSOR ALLR"/>
    <property type="match status" value="1"/>
</dbReference>
<dbReference type="OrthoDB" id="8098267at2"/>
<accession>F9YBR4</accession>
<keyword evidence="6" id="KW-0614">Plasmid</keyword>
<dbReference type="Proteomes" id="UP000000692">
    <property type="component" value="Plasmid 2"/>
</dbReference>
<dbReference type="KEGG" id="kvl:KVU_PB0138"/>
<evidence type="ECO:0000313" key="7">
    <source>
        <dbReference type="Proteomes" id="UP000000692"/>
    </source>
</evidence>
<evidence type="ECO:0000256" key="2">
    <source>
        <dbReference type="ARBA" id="ARBA00023125"/>
    </source>
</evidence>
<keyword evidence="3" id="KW-0804">Transcription</keyword>